<feature type="transmembrane region" description="Helical" evidence="8">
    <location>
        <begin position="240"/>
        <end position="257"/>
    </location>
</feature>
<keyword evidence="7 8" id="KW-0472">Membrane</keyword>
<dbReference type="AlphaFoldDB" id="C0VXX8"/>
<dbReference type="GO" id="GO:0042910">
    <property type="term" value="F:xenobiotic transmembrane transporter activity"/>
    <property type="evidence" value="ECO:0007669"/>
    <property type="project" value="InterPro"/>
</dbReference>
<feature type="transmembrane region" description="Helical" evidence="8">
    <location>
        <begin position="86"/>
        <end position="109"/>
    </location>
</feature>
<dbReference type="Pfam" id="PF01554">
    <property type="entry name" value="MatE"/>
    <property type="match status" value="2"/>
</dbReference>
<evidence type="ECO:0000256" key="1">
    <source>
        <dbReference type="ARBA" id="ARBA00004651"/>
    </source>
</evidence>
<dbReference type="GO" id="GO:0005886">
    <property type="term" value="C:plasma membrane"/>
    <property type="evidence" value="ECO:0007669"/>
    <property type="project" value="UniProtKB-SubCell"/>
</dbReference>
<evidence type="ECO:0000313" key="10">
    <source>
        <dbReference type="Proteomes" id="UP000010301"/>
    </source>
</evidence>
<dbReference type="OrthoDB" id="5242355at2"/>
<comment type="subcellular location">
    <subcellularLocation>
        <location evidence="1">Cell membrane</location>
        <topology evidence="1">Multi-pass membrane protein</topology>
    </subcellularLocation>
</comment>
<feature type="transmembrane region" description="Helical" evidence="8">
    <location>
        <begin position="197"/>
        <end position="219"/>
    </location>
</feature>
<evidence type="ECO:0000256" key="8">
    <source>
        <dbReference type="SAM" id="Phobius"/>
    </source>
</evidence>
<dbReference type="PANTHER" id="PTHR42893:SF46">
    <property type="entry name" value="PROTEIN DETOXIFICATION 44, CHLOROPLASTIC"/>
    <property type="match status" value="1"/>
</dbReference>
<evidence type="ECO:0000256" key="2">
    <source>
        <dbReference type="ARBA" id="ARBA00010199"/>
    </source>
</evidence>
<keyword evidence="10" id="KW-1185">Reference proteome</keyword>
<feature type="transmembrane region" description="Helical" evidence="8">
    <location>
        <begin position="42"/>
        <end position="65"/>
    </location>
</feature>
<feature type="transmembrane region" description="Helical" evidence="8">
    <location>
        <begin position="340"/>
        <end position="364"/>
    </location>
</feature>
<dbReference type="Proteomes" id="UP000010301">
    <property type="component" value="Unassembled WGS sequence"/>
</dbReference>
<keyword evidence="4" id="KW-1003">Cell membrane</keyword>
<dbReference type="InterPro" id="IPR044644">
    <property type="entry name" value="DinF-like"/>
</dbReference>
<dbReference type="PIRSF" id="PIRSF006603">
    <property type="entry name" value="DinF"/>
    <property type="match status" value="1"/>
</dbReference>
<comment type="similarity">
    <text evidence="2">Belongs to the multi antimicrobial extrusion (MATE) (TC 2.A.66.1) family.</text>
</comment>
<dbReference type="RefSeq" id="WP_006547015.1">
    <property type="nucleotide sequence ID" value="NZ_DS999545.1"/>
</dbReference>
<evidence type="ECO:0000256" key="4">
    <source>
        <dbReference type="ARBA" id="ARBA00022475"/>
    </source>
</evidence>
<dbReference type="InterPro" id="IPR048279">
    <property type="entry name" value="MdtK-like"/>
</dbReference>
<reference evidence="9 10" key="1">
    <citation type="submission" date="2009-01" db="EMBL/GenBank/DDBJ databases">
        <authorList>
            <person name="Qin X."/>
            <person name="Bachman B."/>
            <person name="Battles P."/>
            <person name="Bell A."/>
            <person name="Bess C."/>
            <person name="Bickham C."/>
            <person name="Chaboub L."/>
            <person name="Chen D."/>
            <person name="Coyle M."/>
            <person name="Deiros D.R."/>
            <person name="Dinh H."/>
            <person name="Forbes L."/>
            <person name="Fowler G."/>
            <person name="Francisco L."/>
            <person name="Fu Q."/>
            <person name="Gubbala S."/>
            <person name="Hale W."/>
            <person name="Han Y."/>
            <person name="Hemphill L."/>
            <person name="Highlander S.K."/>
            <person name="Hirani K."/>
            <person name="Hogues M."/>
            <person name="Jackson L."/>
            <person name="Jakkamsetti A."/>
            <person name="Javaid M."/>
            <person name="Jiang H."/>
            <person name="Korchina V."/>
            <person name="Kovar C."/>
            <person name="Lara F."/>
            <person name="Lee S."/>
            <person name="Mata R."/>
            <person name="Mathew T."/>
            <person name="Moen C."/>
            <person name="Morales K."/>
            <person name="Munidasa M."/>
            <person name="Nazareth L."/>
            <person name="Ngo R."/>
            <person name="Nguyen L."/>
            <person name="Okwuonu G."/>
            <person name="Ongeri F."/>
            <person name="Patil S."/>
            <person name="Petrosino J."/>
            <person name="Pham C."/>
            <person name="Pham P."/>
            <person name="Pu L.-L."/>
            <person name="Puazo M."/>
            <person name="Raj R."/>
            <person name="Reid J."/>
            <person name="Rouhana J."/>
            <person name="Saada N."/>
            <person name="Shang Y."/>
            <person name="Simmons D."/>
            <person name="Thornton R."/>
            <person name="Warren J."/>
            <person name="Weissenberger G."/>
            <person name="Zhang J."/>
            <person name="Zhang L."/>
            <person name="Zhou C."/>
            <person name="Zhu D."/>
            <person name="Muzny D."/>
            <person name="Worley K."/>
            <person name="Gibbs R."/>
        </authorList>
    </citation>
    <scope>NUCLEOTIDE SEQUENCE [LARGE SCALE GENOMIC DNA]</scope>
    <source>
        <strain evidence="9 10">DSM 15436</strain>
    </source>
</reference>
<organism evidence="9 10">
    <name type="scientific">Gleimia coleocanis DSM 15436</name>
    <dbReference type="NCBI Taxonomy" id="525245"/>
    <lineage>
        <taxon>Bacteria</taxon>
        <taxon>Bacillati</taxon>
        <taxon>Actinomycetota</taxon>
        <taxon>Actinomycetes</taxon>
        <taxon>Actinomycetales</taxon>
        <taxon>Actinomycetaceae</taxon>
        <taxon>Gleimia</taxon>
    </lineage>
</organism>
<evidence type="ECO:0000256" key="5">
    <source>
        <dbReference type="ARBA" id="ARBA00022692"/>
    </source>
</evidence>
<feature type="transmembrane region" description="Helical" evidence="8">
    <location>
        <begin position="376"/>
        <end position="395"/>
    </location>
</feature>
<feature type="transmembrane region" description="Helical" evidence="8">
    <location>
        <begin position="269"/>
        <end position="290"/>
    </location>
</feature>
<sequence length="445" mass="47178">MRAKNIHHDILNLAIPALATLIAHPLFTTIDAAMVGHLGTHPLAGLSIGSTILTTLFGLFIFLAYSTTSITAKHFGAGNTKSGLKAGVDALWLAILIGVIATLFLLLTATTLIRWMGTSPETYPHAHAYLTYATPGLIGMLLSLASTGTLRGLLDTRTPLLVASFGAVFNTAVNYLLIFVFQFGVAGSAIGTSLTELMMGIVLATKIITTAHAAQISFLPDFSGIFTASLTGAPLIIRTLAMRVCLFFTVVTLTQAGDFAVAGNQIVTTVWNFTAFALDALAIAAQALVGRSLGANNLANTRSLLQILAHWGWAAGTLLGILVATFAPLIPLIFTSETALASITTAGLWASAPFYLLAGYVFVLDGILIGAGDNRYLAVASTAVMTIYLPALLVFDRAYVGGGPLTTEFQQTALVIIWILFGIFFMGGRAFSLFWRARQDTWMHT</sequence>
<feature type="transmembrane region" description="Helical" evidence="8">
    <location>
        <begin position="129"/>
        <end position="148"/>
    </location>
</feature>
<dbReference type="EMBL" id="ACFG01000004">
    <property type="protein sequence ID" value="EEH64281.1"/>
    <property type="molecule type" value="Genomic_DNA"/>
</dbReference>
<dbReference type="NCBIfam" id="TIGR00797">
    <property type="entry name" value="matE"/>
    <property type="match status" value="1"/>
</dbReference>
<feature type="transmembrane region" description="Helical" evidence="8">
    <location>
        <begin position="311"/>
        <end position="334"/>
    </location>
</feature>
<dbReference type="InterPro" id="IPR002528">
    <property type="entry name" value="MATE_fam"/>
</dbReference>
<keyword evidence="6 8" id="KW-1133">Transmembrane helix</keyword>
<evidence type="ECO:0000256" key="6">
    <source>
        <dbReference type="ARBA" id="ARBA00022989"/>
    </source>
</evidence>
<keyword evidence="3" id="KW-0813">Transport</keyword>
<feature type="transmembrane region" description="Helical" evidence="8">
    <location>
        <begin position="160"/>
        <end position="185"/>
    </location>
</feature>
<evidence type="ECO:0000256" key="7">
    <source>
        <dbReference type="ARBA" id="ARBA00023136"/>
    </source>
</evidence>
<gene>
    <name evidence="9" type="ORF">HMPREF0044_0018</name>
</gene>
<dbReference type="PANTHER" id="PTHR42893">
    <property type="entry name" value="PROTEIN DETOXIFICATION 44, CHLOROPLASTIC-RELATED"/>
    <property type="match status" value="1"/>
</dbReference>
<proteinExistence type="inferred from homology"/>
<keyword evidence="5 8" id="KW-0812">Transmembrane</keyword>
<dbReference type="HOGENOM" id="CLU_012893_16_3_11"/>
<dbReference type="GO" id="GO:0015297">
    <property type="term" value="F:antiporter activity"/>
    <property type="evidence" value="ECO:0007669"/>
    <property type="project" value="InterPro"/>
</dbReference>
<name>C0VXX8_9ACTO</name>
<protein>
    <submittedName>
        <fullName evidence="9">MATE efflux family protein</fullName>
    </submittedName>
</protein>
<comment type="caution">
    <text evidence="9">The sequence shown here is derived from an EMBL/GenBank/DDBJ whole genome shotgun (WGS) entry which is preliminary data.</text>
</comment>
<evidence type="ECO:0000256" key="3">
    <source>
        <dbReference type="ARBA" id="ARBA00022448"/>
    </source>
</evidence>
<dbReference type="eggNOG" id="COG0534">
    <property type="taxonomic scope" value="Bacteria"/>
</dbReference>
<evidence type="ECO:0000313" key="9">
    <source>
        <dbReference type="EMBL" id="EEH64281.1"/>
    </source>
</evidence>
<feature type="transmembrane region" description="Helical" evidence="8">
    <location>
        <begin position="415"/>
        <end position="435"/>
    </location>
</feature>
<accession>C0VXX8</accession>
<dbReference type="STRING" id="525245.HMPREF0044_0018"/>